<dbReference type="RefSeq" id="WP_209626838.1">
    <property type="nucleotide sequence ID" value="NZ_PRDG01000001.1"/>
</dbReference>
<dbReference type="InterPro" id="IPR016181">
    <property type="entry name" value="Acyl_CoA_acyltransferase"/>
</dbReference>
<feature type="domain" description="N-acetyltransferase" evidence="1">
    <location>
        <begin position="5"/>
        <end position="145"/>
    </location>
</feature>
<evidence type="ECO:0000313" key="3">
    <source>
        <dbReference type="Proteomes" id="UP001519296"/>
    </source>
</evidence>
<reference evidence="2 3" key="1">
    <citation type="submission" date="2018-02" db="EMBL/GenBank/DDBJ databases">
        <title>Draft genome sequence of Streptococcus oricebi CCUG 70868T type strain.</title>
        <authorList>
            <person name="Mendez V."/>
            <person name="Salva-Serra F."/>
            <person name="Jaen-Luchoro D."/>
            <person name="Gonzales-Siles L."/>
            <person name="Karlsson R."/>
            <person name="Engstrom-Jakobsson H."/>
            <person name="Busquets A."/>
            <person name="Gomila M."/>
            <person name="Pineiro-Iglesias B."/>
            <person name="Bennasar-Figueras A."/>
            <person name="Seeger M."/>
            <person name="Moore E."/>
        </authorList>
    </citation>
    <scope>NUCLEOTIDE SEQUENCE [LARGE SCALE GENOMIC DNA]</scope>
    <source>
        <strain evidence="2 3">CCUG 70868</strain>
    </source>
</reference>
<accession>A0ABS5B1K3</accession>
<dbReference type="SUPFAM" id="SSF55729">
    <property type="entry name" value="Acyl-CoA N-acyltransferases (Nat)"/>
    <property type="match status" value="1"/>
</dbReference>
<dbReference type="Proteomes" id="UP001519296">
    <property type="component" value="Unassembled WGS sequence"/>
</dbReference>
<protein>
    <submittedName>
        <fullName evidence="2">GNAT family N-acetyltransferase</fullName>
    </submittedName>
</protein>
<organism evidence="2 3">
    <name type="scientific">Streptococcus oricebi</name>
    <dbReference type="NCBI Taxonomy" id="1547447"/>
    <lineage>
        <taxon>Bacteria</taxon>
        <taxon>Bacillati</taxon>
        <taxon>Bacillota</taxon>
        <taxon>Bacilli</taxon>
        <taxon>Lactobacillales</taxon>
        <taxon>Streptococcaceae</taxon>
        <taxon>Streptococcus</taxon>
    </lineage>
</organism>
<dbReference type="InterPro" id="IPR000182">
    <property type="entry name" value="GNAT_dom"/>
</dbReference>
<dbReference type="Gene3D" id="3.40.630.30">
    <property type="match status" value="1"/>
</dbReference>
<keyword evidence="3" id="KW-1185">Reference proteome</keyword>
<dbReference type="PROSITE" id="PS51186">
    <property type="entry name" value="GNAT"/>
    <property type="match status" value="1"/>
</dbReference>
<dbReference type="EMBL" id="PRDG01000001">
    <property type="protein sequence ID" value="MBP2622712.1"/>
    <property type="molecule type" value="Genomic_DNA"/>
</dbReference>
<name>A0ABS5B1K3_9STRE</name>
<dbReference type="Pfam" id="PF13673">
    <property type="entry name" value="Acetyltransf_10"/>
    <property type="match status" value="1"/>
</dbReference>
<sequence length="148" mass="17296">MWYVKKLEQLTSREFYDLLKLRIETFIVEQERIYQELDEQDLLALHIFHRDEAGKLDAYGRLFEDGEDLVFGRVLTSLTSRGQGLGGQLVEKILTEAERRWPGRQIRIKAQEQVVGLYQKYGFEISGPSLILEGTPHLPMIYKIKNKP</sequence>
<evidence type="ECO:0000259" key="1">
    <source>
        <dbReference type="PROSITE" id="PS51186"/>
    </source>
</evidence>
<evidence type="ECO:0000313" key="2">
    <source>
        <dbReference type="EMBL" id="MBP2622712.1"/>
    </source>
</evidence>
<gene>
    <name evidence="2" type="ORF">C4K46_02025</name>
</gene>
<proteinExistence type="predicted"/>
<comment type="caution">
    <text evidence="2">The sequence shown here is derived from an EMBL/GenBank/DDBJ whole genome shotgun (WGS) entry which is preliminary data.</text>
</comment>